<gene>
    <name evidence="1" type="ORF">SAMN05443547_1640</name>
</gene>
<dbReference type="AlphaFoldDB" id="A0A1M7ZWL3"/>
<organism evidence="1 2">
    <name type="scientific">Flavobacterium cucumis</name>
    <dbReference type="NCBI Taxonomy" id="416016"/>
    <lineage>
        <taxon>Bacteria</taxon>
        <taxon>Pseudomonadati</taxon>
        <taxon>Bacteroidota</taxon>
        <taxon>Flavobacteriia</taxon>
        <taxon>Flavobacteriales</taxon>
        <taxon>Flavobacteriaceae</taxon>
        <taxon>Flavobacterium</taxon>
    </lineage>
</organism>
<dbReference type="RefSeq" id="WP_073583226.1">
    <property type="nucleotide sequence ID" value="NZ_CBCSEA010000016.1"/>
</dbReference>
<evidence type="ECO:0000313" key="1">
    <source>
        <dbReference type="EMBL" id="SHO73284.1"/>
    </source>
</evidence>
<dbReference type="Proteomes" id="UP000184611">
    <property type="component" value="Unassembled WGS sequence"/>
</dbReference>
<sequence length="224" mass="25303">MRGCNISLNQLAVFSKGTESKKKSIVNQQKTPNTFKIAYYQLAKARIKKAFASKGDIQPVLDGIEELKLRKLTKKRQINDRIVSLEALQRFVSFKIPAVLKNYDYKILKNVQSKSIFMKGVEVIISPDLIIEIEIDGIKYLGAVKTHIAKGDKFDRSQQLYVASALHKYLETEIAKKGEKVLPELCLSIDVFGEGIVSSPVDVSKKIKEIEVMCEEIRILWDAA</sequence>
<evidence type="ECO:0000313" key="2">
    <source>
        <dbReference type="Proteomes" id="UP000184611"/>
    </source>
</evidence>
<dbReference type="EMBL" id="FRYK01000002">
    <property type="protein sequence ID" value="SHO73284.1"/>
    <property type="molecule type" value="Genomic_DNA"/>
</dbReference>
<name>A0A1M7ZWL3_9FLAO</name>
<keyword evidence="2" id="KW-1185">Reference proteome</keyword>
<dbReference type="STRING" id="416016.SAMN05443547_1640"/>
<reference evidence="2" key="1">
    <citation type="submission" date="2016-12" db="EMBL/GenBank/DDBJ databases">
        <authorList>
            <person name="Varghese N."/>
            <person name="Submissions S."/>
        </authorList>
    </citation>
    <scope>NUCLEOTIDE SEQUENCE [LARGE SCALE GENOMIC DNA]</scope>
    <source>
        <strain evidence="2">DSM 18830</strain>
    </source>
</reference>
<dbReference type="OrthoDB" id="1494722at2"/>
<proteinExistence type="predicted"/>
<accession>A0A1M7ZWL3</accession>
<protein>
    <submittedName>
        <fullName evidence="1">Uncharacterized protein</fullName>
    </submittedName>
</protein>